<dbReference type="InterPro" id="IPR010961">
    <property type="entry name" value="4pyrrol_synth_NH2levulA_synth"/>
</dbReference>
<evidence type="ECO:0000256" key="9">
    <source>
        <dbReference type="ARBA" id="ARBA00023133"/>
    </source>
</evidence>
<dbReference type="InterPro" id="IPR015421">
    <property type="entry name" value="PyrdxlP-dep_Trfase_major"/>
</dbReference>
<dbReference type="GO" id="GO:0048821">
    <property type="term" value="P:erythrocyte development"/>
    <property type="evidence" value="ECO:0007669"/>
    <property type="project" value="Ensembl"/>
</dbReference>
<dbReference type="InterPro" id="IPR004839">
    <property type="entry name" value="Aminotransferase_I/II_large"/>
</dbReference>
<dbReference type="GO" id="GO:0030170">
    <property type="term" value="F:pyridoxal phosphate binding"/>
    <property type="evidence" value="ECO:0007669"/>
    <property type="project" value="UniProtKB-UniRule"/>
</dbReference>
<keyword evidence="7" id="KW-0809">Transit peptide</keyword>
<dbReference type="FunFam" id="3.90.1150.10:FF:000045">
    <property type="entry name" value="5-aminolevulinate synthase"/>
    <property type="match status" value="1"/>
</dbReference>
<evidence type="ECO:0000259" key="17">
    <source>
        <dbReference type="Pfam" id="PF09029"/>
    </source>
</evidence>
<dbReference type="GeneTree" id="ENSGT00940000159912"/>
<evidence type="ECO:0000256" key="7">
    <source>
        <dbReference type="ARBA" id="ARBA00022946"/>
    </source>
</evidence>
<dbReference type="NCBIfam" id="TIGR01821">
    <property type="entry name" value="5aminolev_synth"/>
    <property type="match status" value="1"/>
</dbReference>
<reference evidence="18" key="2">
    <citation type="submission" date="2025-08" db="UniProtKB">
        <authorList>
            <consortium name="Ensembl"/>
        </authorList>
    </citation>
    <scope>IDENTIFICATION</scope>
</reference>
<dbReference type="InterPro" id="IPR015118">
    <property type="entry name" value="5aminolev_synth_preseq"/>
</dbReference>
<dbReference type="InterPro" id="IPR015422">
    <property type="entry name" value="PyrdxlP-dep_Trfase_small"/>
</dbReference>
<evidence type="ECO:0000256" key="11">
    <source>
        <dbReference type="ARBA" id="ARBA00023315"/>
    </source>
</evidence>
<evidence type="ECO:0000256" key="1">
    <source>
        <dbReference type="ARBA" id="ARBA00001933"/>
    </source>
</evidence>
<comment type="cofactor">
    <cofactor evidence="1 14">
        <name>pyridoxal 5'-phosphate</name>
        <dbReference type="ChEBI" id="CHEBI:597326"/>
    </cofactor>
</comment>
<evidence type="ECO:0000313" key="19">
    <source>
        <dbReference type="Proteomes" id="UP000007303"/>
    </source>
</evidence>
<keyword evidence="5" id="KW-0999">Mitochondrion inner membrane</keyword>
<dbReference type="GO" id="GO:0035162">
    <property type="term" value="P:embryonic hemopoiesis"/>
    <property type="evidence" value="ECO:0007669"/>
    <property type="project" value="Ensembl"/>
</dbReference>
<keyword evidence="11 15" id="KW-0012">Acyltransferase</keyword>
<feature type="domain" description="5-aminolevulinate synthase presequence" evidence="17">
    <location>
        <begin position="3"/>
        <end position="106"/>
    </location>
</feature>
<dbReference type="Pfam" id="PF00155">
    <property type="entry name" value="Aminotran_1_2"/>
    <property type="match status" value="1"/>
</dbReference>
<dbReference type="AlphaFoldDB" id="H3CJG0"/>
<dbReference type="InParanoid" id="H3CJG0"/>
<evidence type="ECO:0000256" key="13">
    <source>
        <dbReference type="ARBA" id="ARBA00049013"/>
    </source>
</evidence>
<dbReference type="Gene3D" id="3.90.1150.10">
    <property type="entry name" value="Aspartate Aminotransferase, domain 1"/>
    <property type="match status" value="1"/>
</dbReference>
<feature type="domain" description="Aminotransferase class I/classII large" evidence="16">
    <location>
        <begin position="210"/>
        <end position="553"/>
    </location>
</feature>
<dbReference type="Proteomes" id="UP000007303">
    <property type="component" value="Unassembled WGS sequence"/>
</dbReference>
<dbReference type="SUPFAM" id="SSF53383">
    <property type="entry name" value="PLP-dependent transferases"/>
    <property type="match status" value="1"/>
</dbReference>
<reference evidence="18" key="3">
    <citation type="submission" date="2025-09" db="UniProtKB">
        <authorList>
            <consortium name="Ensembl"/>
        </authorList>
    </citation>
    <scope>IDENTIFICATION</scope>
</reference>
<dbReference type="CDD" id="cd06454">
    <property type="entry name" value="KBL_like"/>
    <property type="match status" value="1"/>
</dbReference>
<comment type="similarity">
    <text evidence="3 14">Belongs to the class-II pyridoxal-phosphate-dependent aminotransferase family.</text>
</comment>
<comment type="catalytic activity">
    <reaction evidence="13">
        <text>succinyl-CoA + glycine + H(+) = 5-aminolevulinate + CO2 + CoA</text>
        <dbReference type="Rhea" id="RHEA:12921"/>
        <dbReference type="ChEBI" id="CHEBI:15378"/>
        <dbReference type="ChEBI" id="CHEBI:16526"/>
        <dbReference type="ChEBI" id="CHEBI:57287"/>
        <dbReference type="ChEBI" id="CHEBI:57292"/>
        <dbReference type="ChEBI" id="CHEBI:57305"/>
        <dbReference type="ChEBI" id="CHEBI:356416"/>
        <dbReference type="EC" id="2.3.1.37"/>
    </reaction>
    <physiologicalReaction direction="left-to-right" evidence="13">
        <dbReference type="Rhea" id="RHEA:12922"/>
    </physiologicalReaction>
</comment>
<accession>H3CJG0</accession>
<protein>
    <recommendedName>
        <fullName evidence="15">5-aminolevulinate synthase</fullName>
        <ecNumber evidence="15">2.3.1.37</ecNumber>
    </recommendedName>
    <alternativeName>
        <fullName evidence="15">5-aminolevulinic acid synthase</fullName>
    </alternativeName>
    <alternativeName>
        <fullName evidence="15">Delta-ALA synthase</fullName>
    </alternativeName>
    <alternativeName>
        <fullName evidence="15">Delta-aminolevulinate synthase</fullName>
    </alternativeName>
</protein>
<evidence type="ECO:0000256" key="2">
    <source>
        <dbReference type="ARBA" id="ARBA00005029"/>
    </source>
</evidence>
<dbReference type="FunFam" id="3.40.640.10:FF:000006">
    <property type="entry name" value="5-aminolevulinate synthase, mitochondrial"/>
    <property type="match status" value="1"/>
</dbReference>
<dbReference type="InterPro" id="IPR050087">
    <property type="entry name" value="AON_synthase_class-II"/>
</dbReference>
<evidence type="ECO:0000256" key="10">
    <source>
        <dbReference type="ARBA" id="ARBA00023136"/>
    </source>
</evidence>
<evidence type="ECO:0000256" key="14">
    <source>
        <dbReference type="RuleBase" id="RU003693"/>
    </source>
</evidence>
<keyword evidence="4 15" id="KW-0808">Transferase</keyword>
<evidence type="ECO:0000256" key="8">
    <source>
        <dbReference type="ARBA" id="ARBA00023128"/>
    </source>
</evidence>
<dbReference type="PANTHER" id="PTHR13693">
    <property type="entry name" value="CLASS II AMINOTRANSFERASE/8-AMINO-7-OXONONANOATE SYNTHASE"/>
    <property type="match status" value="1"/>
</dbReference>
<dbReference type="PROSITE" id="PS00599">
    <property type="entry name" value="AA_TRANSFER_CLASS_2"/>
    <property type="match status" value="1"/>
</dbReference>
<dbReference type="GO" id="GO:0005743">
    <property type="term" value="C:mitochondrial inner membrane"/>
    <property type="evidence" value="ECO:0007669"/>
    <property type="project" value="UniProtKB-SubCell"/>
</dbReference>
<dbReference type="GO" id="GO:0006782">
    <property type="term" value="P:protoporphyrinogen IX biosynthetic process"/>
    <property type="evidence" value="ECO:0007669"/>
    <property type="project" value="UniProtKB-UniRule"/>
</dbReference>
<comment type="subcellular location">
    <subcellularLocation>
        <location evidence="15">Mitochondrion inner membrane</location>
        <topology evidence="15">Peripheral membrane protein</topology>
    </subcellularLocation>
    <text evidence="15">Localizes to the matrix side of the mitochondrion inner membrane.</text>
</comment>
<organism evidence="18 19">
    <name type="scientific">Tetraodon nigroviridis</name>
    <name type="common">Spotted green pufferfish</name>
    <name type="synonym">Chelonodon nigroviridis</name>
    <dbReference type="NCBI Taxonomy" id="99883"/>
    <lineage>
        <taxon>Eukaryota</taxon>
        <taxon>Metazoa</taxon>
        <taxon>Chordata</taxon>
        <taxon>Craniata</taxon>
        <taxon>Vertebrata</taxon>
        <taxon>Euteleostomi</taxon>
        <taxon>Actinopterygii</taxon>
        <taxon>Neopterygii</taxon>
        <taxon>Teleostei</taxon>
        <taxon>Neoteleostei</taxon>
        <taxon>Acanthomorphata</taxon>
        <taxon>Eupercaria</taxon>
        <taxon>Tetraodontiformes</taxon>
        <taxon>Tetradontoidea</taxon>
        <taxon>Tetraodontidae</taxon>
        <taxon>Tetraodon</taxon>
    </lineage>
</organism>
<dbReference type="EC" id="2.3.1.37" evidence="15"/>
<evidence type="ECO:0000256" key="5">
    <source>
        <dbReference type="ARBA" id="ARBA00022792"/>
    </source>
</evidence>
<dbReference type="UniPathway" id="UPA00251">
    <property type="reaction ID" value="UER00375"/>
</dbReference>
<keyword evidence="8 15" id="KW-0496">Mitochondrion</keyword>
<comment type="function">
    <text evidence="12">Catalyzes the pyridoxal 5'-phosphate (PLP)-dependent condensation of succinyl-CoA and glycine to form aminolevulinic acid (ALA), with CoA and CO2 as by-products. Contributes significantly to heme formation during erythropoiesis.</text>
</comment>
<dbReference type="Ensembl" id="ENSTNIT00000008556.1">
    <property type="protein sequence ID" value="ENSTNIP00000008389.1"/>
    <property type="gene ID" value="ENSTNIG00000005681.1"/>
</dbReference>
<sequence>MAAFLHHCPFLKSGPNPALRRSGTALLSMAHLCPIIARQISVSSIAAPGEDLAISPAKPTADQRRPLTQTSPQVDVSVAKGCPFVTSRIGMVHASPEVQEDIKKGKTQQDRDKKVTANISSSAGLIGSALKVLKDGNLPGSVHATSVTHLLRDNMVGASFDYDAFFMEKLGEKKQDHTYRVFKTINRSAQAFPFAEDYSVPGRDASQVSVWCSNDYLGMSQHPRVITAIRDTLDRHGAGAGGTRNISGTSNYHVSLETELAQLHQKDAALVFSSCFVANDSTLFTLAKMLPGCEIYSDAGNHASMIQGIRNSGAKRFIFRHNDSKHLEELLQRADPKTPKIVAFETVHSMDGAICPLEELCDIAHRFGALTFVDEVHAVGLYGAHGAGVGERDNVMDKIDIVTGTLGKAFGCVGGYIASSAALVDTVRSYAAGFIFTTALPPMVLSGALESVRVLKSPEGQALRRAHQRNVKHMRQLLMDKGLPVLNCPSHIIPIRVGNAELNTKVCDSLLERHNIYVQAINYPTVPRGEELLRLAPTPHHNPAMMEYFVEKLVEVWQEAGLPLKSPTVASCTFCDRPLHFALMSEWERSYFGNMEPQYITVAV</sequence>
<dbReference type="PANTHER" id="PTHR13693:SF58">
    <property type="entry name" value="5-AMINOLEVULINATE SYNTHASE, ERYTHROID-SPECIFIC, MITOCHONDRIAL"/>
    <property type="match status" value="1"/>
</dbReference>
<dbReference type="FunCoup" id="H3CJG0">
    <property type="interactions" value="663"/>
</dbReference>
<keyword evidence="6 14" id="KW-0663">Pyridoxal phosphate</keyword>
<evidence type="ECO:0000256" key="4">
    <source>
        <dbReference type="ARBA" id="ARBA00022679"/>
    </source>
</evidence>
<dbReference type="GO" id="GO:0005759">
    <property type="term" value="C:mitochondrial matrix"/>
    <property type="evidence" value="ECO:0007669"/>
    <property type="project" value="UniProtKB-UniRule"/>
</dbReference>
<dbReference type="InterPro" id="IPR001917">
    <property type="entry name" value="Aminotrans_II_pyridoxalP_BS"/>
</dbReference>
<keyword evidence="9 15" id="KW-0350">Heme biosynthesis</keyword>
<dbReference type="GO" id="GO:0003870">
    <property type="term" value="F:5-aminolevulinate synthase activity"/>
    <property type="evidence" value="ECO:0007669"/>
    <property type="project" value="UniProtKB-EC"/>
</dbReference>
<reference evidence="19" key="1">
    <citation type="journal article" date="2004" name="Nature">
        <title>Genome duplication in the teleost fish Tetraodon nigroviridis reveals the early vertebrate proto-karyotype.</title>
        <authorList>
            <person name="Jaillon O."/>
            <person name="Aury J.-M."/>
            <person name="Brunet F."/>
            <person name="Petit J.-L."/>
            <person name="Stange-Thomann N."/>
            <person name="Mauceli E."/>
            <person name="Bouneau L."/>
            <person name="Fischer C."/>
            <person name="Ozouf-Costaz C."/>
            <person name="Bernot A."/>
            <person name="Nicaud S."/>
            <person name="Jaffe D."/>
            <person name="Fisher S."/>
            <person name="Lutfalla G."/>
            <person name="Dossat C."/>
            <person name="Segurens B."/>
            <person name="Dasilva C."/>
            <person name="Salanoubat M."/>
            <person name="Levy M."/>
            <person name="Boudet N."/>
            <person name="Castellano S."/>
            <person name="Anthouard V."/>
            <person name="Jubin C."/>
            <person name="Castelli V."/>
            <person name="Katinka M."/>
            <person name="Vacherie B."/>
            <person name="Biemont C."/>
            <person name="Skalli Z."/>
            <person name="Cattolico L."/>
            <person name="Poulain J."/>
            <person name="De Berardinis V."/>
            <person name="Cruaud C."/>
            <person name="Duprat S."/>
            <person name="Brottier P."/>
            <person name="Coutanceau J.-P."/>
            <person name="Gouzy J."/>
            <person name="Parra G."/>
            <person name="Lardier G."/>
            <person name="Chapple C."/>
            <person name="McKernan K.J."/>
            <person name="McEwan P."/>
            <person name="Bosak S."/>
            <person name="Kellis M."/>
            <person name="Volff J.-N."/>
            <person name="Guigo R."/>
            <person name="Zody M.C."/>
            <person name="Mesirov J."/>
            <person name="Lindblad-Toh K."/>
            <person name="Birren B."/>
            <person name="Nusbaum C."/>
            <person name="Kahn D."/>
            <person name="Robinson-Rechavi M."/>
            <person name="Laudet V."/>
            <person name="Schachter V."/>
            <person name="Quetier F."/>
            <person name="Saurin W."/>
            <person name="Scarpelli C."/>
            <person name="Wincker P."/>
            <person name="Lander E.S."/>
            <person name="Weissenbach J."/>
            <person name="Roest Crollius H."/>
        </authorList>
    </citation>
    <scope>NUCLEOTIDE SEQUENCE [LARGE SCALE GENOMIC DNA]</scope>
</reference>
<keyword evidence="10" id="KW-0472">Membrane</keyword>
<dbReference type="OMA" id="DQFFRNK"/>
<evidence type="ECO:0000259" key="16">
    <source>
        <dbReference type="Pfam" id="PF00155"/>
    </source>
</evidence>
<evidence type="ECO:0000256" key="12">
    <source>
        <dbReference type="ARBA" id="ARBA00045913"/>
    </source>
</evidence>
<dbReference type="HOGENOM" id="CLU_015846_6_1_1"/>
<evidence type="ECO:0000256" key="3">
    <source>
        <dbReference type="ARBA" id="ARBA00008392"/>
    </source>
</evidence>
<dbReference type="Gene3D" id="3.40.640.10">
    <property type="entry name" value="Type I PLP-dependent aspartate aminotransferase-like (Major domain)"/>
    <property type="match status" value="1"/>
</dbReference>
<evidence type="ECO:0000256" key="15">
    <source>
        <dbReference type="RuleBase" id="RU910713"/>
    </source>
</evidence>
<keyword evidence="19" id="KW-1185">Reference proteome</keyword>
<dbReference type="GO" id="GO:0042541">
    <property type="term" value="P:hemoglobin biosynthetic process"/>
    <property type="evidence" value="ECO:0007669"/>
    <property type="project" value="Ensembl"/>
</dbReference>
<dbReference type="Pfam" id="PF09029">
    <property type="entry name" value="Preseq_ALAS"/>
    <property type="match status" value="1"/>
</dbReference>
<dbReference type="InterPro" id="IPR015424">
    <property type="entry name" value="PyrdxlP-dep_Trfase"/>
</dbReference>
<proteinExistence type="inferred from homology"/>
<evidence type="ECO:0000313" key="18">
    <source>
        <dbReference type="Ensembl" id="ENSTNIP00000008389.1"/>
    </source>
</evidence>
<comment type="pathway">
    <text evidence="2 15">Porphyrin-containing compound metabolism; protoporphyrin-IX biosynthesis; 5-aminolevulinate from glycine: step 1/1.</text>
</comment>
<dbReference type="STRING" id="99883.ENSTNIP00000008389"/>
<name>H3CJG0_TETNG</name>
<evidence type="ECO:0000256" key="6">
    <source>
        <dbReference type="ARBA" id="ARBA00022898"/>
    </source>
</evidence>